<keyword evidence="4" id="KW-0067">ATP-binding</keyword>
<dbReference type="AlphaFoldDB" id="A0A3R8CDM6"/>
<dbReference type="GO" id="GO:0008972">
    <property type="term" value="F:phosphomethylpyrimidine kinase activity"/>
    <property type="evidence" value="ECO:0007669"/>
    <property type="project" value="UniProtKB-EC"/>
</dbReference>
<feature type="domain" description="Thiamine-phosphate synthase ThiN" evidence="6">
    <location>
        <begin position="273"/>
        <end position="435"/>
    </location>
</feature>
<dbReference type="InterPro" id="IPR019293">
    <property type="entry name" value="ThiN"/>
</dbReference>
<evidence type="ECO:0000259" key="5">
    <source>
        <dbReference type="Pfam" id="PF08543"/>
    </source>
</evidence>
<dbReference type="Pfam" id="PF10120">
    <property type="entry name" value="ThiN"/>
    <property type="match status" value="1"/>
</dbReference>
<evidence type="ECO:0000313" key="8">
    <source>
        <dbReference type="Proteomes" id="UP000284763"/>
    </source>
</evidence>
<dbReference type="InterPro" id="IPR004399">
    <property type="entry name" value="HMP/HMP-P_kinase_dom"/>
</dbReference>
<evidence type="ECO:0000256" key="3">
    <source>
        <dbReference type="ARBA" id="ARBA00022777"/>
    </source>
</evidence>
<evidence type="ECO:0000313" key="7">
    <source>
        <dbReference type="EMBL" id="RQD89549.1"/>
    </source>
</evidence>
<keyword evidence="1 7" id="KW-0808">Transferase</keyword>
<accession>A0A3R8CDM6</accession>
<organism evidence="7 8">
    <name type="scientific">Methanosalsum natronophilum</name>
    <dbReference type="NCBI Taxonomy" id="768733"/>
    <lineage>
        <taxon>Archaea</taxon>
        <taxon>Methanobacteriati</taxon>
        <taxon>Methanobacteriota</taxon>
        <taxon>Stenosarchaea group</taxon>
        <taxon>Methanomicrobia</taxon>
        <taxon>Methanosarcinales</taxon>
        <taxon>Methanosarcinaceae</taxon>
        <taxon>Methanosalsum</taxon>
    </lineage>
</organism>
<dbReference type="InterPro" id="IPR029056">
    <property type="entry name" value="Ribokinase-like"/>
</dbReference>
<dbReference type="EC" id="2.7.1.49" evidence="7"/>
<reference evidence="7 8" key="1">
    <citation type="submission" date="2018-08" db="EMBL/GenBank/DDBJ databases">
        <title>The metabolism and importance of syntrophic acetate oxidation coupled to methane or sulfide production in haloalkaline environments.</title>
        <authorList>
            <person name="Timmers P.H.A."/>
            <person name="Vavourakis C.D."/>
            <person name="Sorokin D.Y."/>
            <person name="Sinninghe Damste J.S."/>
            <person name="Muyzer G."/>
            <person name="Stams A.J.M."/>
            <person name="Plugge C.M."/>
        </authorList>
    </citation>
    <scope>NUCLEOTIDE SEQUENCE [LARGE SCALE GENOMIC DNA]</scope>
    <source>
        <strain evidence="7">MSAO_Arc3</strain>
    </source>
</reference>
<dbReference type="InterPro" id="IPR036409">
    <property type="entry name" value="Aldolase_II/adducin_N_sf"/>
</dbReference>
<dbReference type="GO" id="GO:0008902">
    <property type="term" value="F:hydroxymethylpyrimidine kinase activity"/>
    <property type="evidence" value="ECO:0007669"/>
    <property type="project" value="UniProtKB-EC"/>
</dbReference>
<comment type="caution">
    <text evidence="7">The sequence shown here is derived from an EMBL/GenBank/DDBJ whole genome shotgun (WGS) entry which is preliminary data.</text>
</comment>
<dbReference type="EC" id="2.7.4.7" evidence="7"/>
<keyword evidence="3 7" id="KW-0418">Kinase</keyword>
<protein>
    <submittedName>
        <fullName evidence="7">Bifunctional hydroxymethylpyrimidine kinase/phosphomethylpyrimidine kinase</fullName>
        <ecNumber evidence="7">2.7.1.49</ecNumber>
        <ecNumber evidence="7">2.7.4.7</ecNumber>
    </submittedName>
</protein>
<dbReference type="CDD" id="cd01169">
    <property type="entry name" value="HMPP_kinase"/>
    <property type="match status" value="1"/>
</dbReference>
<dbReference type="GO" id="GO:0005524">
    <property type="term" value="F:ATP binding"/>
    <property type="evidence" value="ECO:0007669"/>
    <property type="project" value="UniProtKB-KW"/>
</dbReference>
<evidence type="ECO:0000256" key="2">
    <source>
        <dbReference type="ARBA" id="ARBA00022741"/>
    </source>
</evidence>
<feature type="domain" description="Pyridoxamine kinase/Phosphomethylpyrimidine kinase" evidence="5">
    <location>
        <begin position="14"/>
        <end position="255"/>
    </location>
</feature>
<dbReference type="PANTHER" id="PTHR20858:SF17">
    <property type="entry name" value="HYDROXYMETHYLPYRIMIDINE_PHOSPHOMETHYLPYRIMIDINE KINASE THI20-RELATED"/>
    <property type="match status" value="1"/>
</dbReference>
<proteinExistence type="predicted"/>
<gene>
    <name evidence="7" type="primary">thiD</name>
    <name evidence="7" type="ORF">D5R95_02140</name>
</gene>
<evidence type="ECO:0000259" key="6">
    <source>
        <dbReference type="Pfam" id="PF10120"/>
    </source>
</evidence>
<dbReference type="PANTHER" id="PTHR20858">
    <property type="entry name" value="PHOSPHOMETHYLPYRIMIDINE KINASE"/>
    <property type="match status" value="1"/>
</dbReference>
<dbReference type="Proteomes" id="UP000284763">
    <property type="component" value="Unassembled WGS sequence"/>
</dbReference>
<dbReference type="SUPFAM" id="SSF53639">
    <property type="entry name" value="AraD/HMP-PK domain-like"/>
    <property type="match status" value="1"/>
</dbReference>
<dbReference type="Pfam" id="PF08543">
    <property type="entry name" value="Phos_pyr_kin"/>
    <property type="match status" value="1"/>
</dbReference>
<name>A0A3R8CDM6_9EURY</name>
<dbReference type="NCBIfam" id="TIGR00097">
    <property type="entry name" value="HMP-P_kinase"/>
    <property type="match status" value="1"/>
</dbReference>
<sequence>MKKKPVVMSIAGSDSGGGAGIEADLKTFSALDVHGTCAITSVTSQNTTGVIDSFDLPPDVVSSQIKVVCDDMHPSWAKTGMLPTSEIIEFVAKCAKRYGFGLVVDPVMSAEAGGSLMRMEALSTLIDKLLPICDVITPNVQEAQAISGISINTVDDAIKAARIIGKKGPRYVIVTGGHLEGSDLIYETSTKDTHVVPGELLQGGTHGSGCTYSSALISYLAKEYSLVEAATLSKEFVERAIFNSSDVGKGVAPVDQSYYILDNSKRYYVLKKMNLALSRLLKNPSFVNLIPEVGSNLAMGKENAYDLSDIAAVEGRIVKMNNIPKAVGCIGFGKSSHVGRIILTSMSFDPTKTSCLNIKYSRKILKVCNEMNLNISSFDRSLEPDNVSTMDWGVSEAIKAFDGVVPDIIYDEGGMGKEPMIRIIGKDAVAVVNIAMNIADQV</sequence>
<dbReference type="Gene3D" id="3.40.1190.20">
    <property type="match status" value="1"/>
</dbReference>
<dbReference type="FunFam" id="3.40.1190.20:FF:000003">
    <property type="entry name" value="Phosphomethylpyrimidine kinase ThiD"/>
    <property type="match status" value="1"/>
</dbReference>
<dbReference type="SUPFAM" id="SSF53613">
    <property type="entry name" value="Ribokinase-like"/>
    <property type="match status" value="1"/>
</dbReference>
<evidence type="ECO:0000256" key="4">
    <source>
        <dbReference type="ARBA" id="ARBA00022840"/>
    </source>
</evidence>
<evidence type="ECO:0000256" key="1">
    <source>
        <dbReference type="ARBA" id="ARBA00022679"/>
    </source>
</evidence>
<dbReference type="Gene3D" id="3.40.225.10">
    <property type="entry name" value="Class II aldolase/adducin N-terminal domain"/>
    <property type="match status" value="1"/>
</dbReference>
<dbReference type="GO" id="GO:0005829">
    <property type="term" value="C:cytosol"/>
    <property type="evidence" value="ECO:0007669"/>
    <property type="project" value="TreeGrafter"/>
</dbReference>
<keyword evidence="2" id="KW-0547">Nucleotide-binding</keyword>
<dbReference type="EMBL" id="QZAB01000147">
    <property type="protein sequence ID" value="RQD89549.1"/>
    <property type="molecule type" value="Genomic_DNA"/>
</dbReference>
<dbReference type="InterPro" id="IPR013749">
    <property type="entry name" value="PM/HMP-P_kinase-1"/>
</dbReference>
<dbReference type="GO" id="GO:0009228">
    <property type="term" value="P:thiamine biosynthetic process"/>
    <property type="evidence" value="ECO:0007669"/>
    <property type="project" value="InterPro"/>
</dbReference>